<keyword evidence="2" id="KW-0472">Membrane</keyword>
<organism evidence="3 4">
    <name type="scientific">Thyridium curvatum</name>
    <dbReference type="NCBI Taxonomy" id="1093900"/>
    <lineage>
        <taxon>Eukaryota</taxon>
        <taxon>Fungi</taxon>
        <taxon>Dikarya</taxon>
        <taxon>Ascomycota</taxon>
        <taxon>Pezizomycotina</taxon>
        <taxon>Sordariomycetes</taxon>
        <taxon>Sordariomycetidae</taxon>
        <taxon>Thyridiales</taxon>
        <taxon>Thyridiaceae</taxon>
        <taxon>Thyridium</taxon>
    </lineage>
</organism>
<gene>
    <name evidence="3" type="ORF">E0L32_010839</name>
</gene>
<keyword evidence="4" id="KW-1185">Reference proteome</keyword>
<proteinExistence type="predicted"/>
<feature type="compositionally biased region" description="Low complexity" evidence="1">
    <location>
        <begin position="166"/>
        <end position="177"/>
    </location>
</feature>
<dbReference type="Proteomes" id="UP000319257">
    <property type="component" value="Unassembled WGS sequence"/>
</dbReference>
<evidence type="ECO:0000256" key="2">
    <source>
        <dbReference type="SAM" id="Phobius"/>
    </source>
</evidence>
<feature type="region of interest" description="Disordered" evidence="1">
    <location>
        <begin position="234"/>
        <end position="287"/>
    </location>
</feature>
<feature type="region of interest" description="Disordered" evidence="1">
    <location>
        <begin position="166"/>
        <end position="193"/>
    </location>
</feature>
<feature type="compositionally biased region" description="Basic and acidic residues" evidence="1">
    <location>
        <begin position="241"/>
        <end position="263"/>
    </location>
</feature>
<feature type="compositionally biased region" description="Basic and acidic residues" evidence="1">
    <location>
        <begin position="273"/>
        <end position="287"/>
    </location>
</feature>
<dbReference type="RefSeq" id="XP_030988956.1">
    <property type="nucleotide sequence ID" value="XM_031133501.1"/>
</dbReference>
<keyword evidence="2" id="KW-1133">Transmembrane helix</keyword>
<reference evidence="3 4" key="1">
    <citation type="submission" date="2019-06" db="EMBL/GenBank/DDBJ databases">
        <title>Draft genome sequence of the filamentous fungus Phialemoniopsis curvata isolated from diesel fuel.</title>
        <authorList>
            <person name="Varaljay V.A."/>
            <person name="Lyon W.J."/>
            <person name="Crouch A.L."/>
            <person name="Drake C.E."/>
            <person name="Hollomon J.M."/>
            <person name="Nadeau L.J."/>
            <person name="Nunn H.S."/>
            <person name="Stevenson B.S."/>
            <person name="Bojanowski C.L."/>
            <person name="Crookes-Goodson W.J."/>
        </authorList>
    </citation>
    <scope>NUCLEOTIDE SEQUENCE [LARGE SCALE GENOMIC DNA]</scope>
    <source>
        <strain evidence="3 4">D216</strain>
    </source>
</reference>
<dbReference type="OrthoDB" id="4770059at2759"/>
<feature type="compositionally biased region" description="Polar residues" evidence="1">
    <location>
        <begin position="180"/>
        <end position="191"/>
    </location>
</feature>
<accession>A0A507ADS2</accession>
<name>A0A507ADS2_9PEZI</name>
<protein>
    <submittedName>
        <fullName evidence="3">Uncharacterized protein</fullName>
    </submittedName>
</protein>
<dbReference type="InParanoid" id="A0A507ADS2"/>
<keyword evidence="2" id="KW-0812">Transmembrane</keyword>
<evidence type="ECO:0000313" key="3">
    <source>
        <dbReference type="EMBL" id="TPX07245.1"/>
    </source>
</evidence>
<feature type="transmembrane region" description="Helical" evidence="2">
    <location>
        <begin position="207"/>
        <end position="228"/>
    </location>
</feature>
<dbReference type="STRING" id="1093900.A0A507ADS2"/>
<dbReference type="AlphaFoldDB" id="A0A507ADS2"/>
<dbReference type="EMBL" id="SKBQ01000092">
    <property type="protein sequence ID" value="TPX07245.1"/>
    <property type="molecule type" value="Genomic_DNA"/>
</dbReference>
<sequence>MDIASLTTVFTPAASCISNIYLFENASYTCVGGKKTVPCGEYHLGPTTPSTACLPTGWSPATDAYFSPGIHCPSGYTTACSNVITVGIVTETRATCCPSSYNCQTASNLPFYSSEVCSFANPVWNTFVYTSSVFGGDFVTSSQTANGINAYGIKLRWQSSDIATATPTTTPEITPEAVPGSSQRLASSMPTGLTRGGSTGLSAGAKAGIGVGAAAAVVFLLAGALLLWRRLRRQRSGQGHASEKDATSRPHEVDGESAWKAELHVPPPYASKPHMEPVELAAEHVKR</sequence>
<comment type="caution">
    <text evidence="3">The sequence shown here is derived from an EMBL/GenBank/DDBJ whole genome shotgun (WGS) entry which is preliminary data.</text>
</comment>
<evidence type="ECO:0000256" key="1">
    <source>
        <dbReference type="SAM" id="MobiDB-lite"/>
    </source>
</evidence>
<dbReference type="GeneID" id="41978286"/>
<evidence type="ECO:0000313" key="4">
    <source>
        <dbReference type="Proteomes" id="UP000319257"/>
    </source>
</evidence>